<keyword evidence="3" id="KW-0132">Cell division</keyword>
<dbReference type="AlphaFoldDB" id="A0AAD3D8C0"/>
<evidence type="ECO:0000256" key="3">
    <source>
        <dbReference type="ARBA" id="ARBA00022618"/>
    </source>
</evidence>
<comment type="similarity">
    <text evidence="1">Belongs to the APC5 family.</text>
</comment>
<dbReference type="GO" id="GO:0031145">
    <property type="term" value="P:anaphase-promoting complex-dependent catabolic process"/>
    <property type="evidence" value="ECO:0007669"/>
    <property type="project" value="TreeGrafter"/>
</dbReference>
<evidence type="ECO:0000256" key="1">
    <source>
        <dbReference type="ARBA" id="ARBA00007450"/>
    </source>
</evidence>
<keyword evidence="6" id="KW-0131">Cell cycle</keyword>
<dbReference type="Pfam" id="PF12862">
    <property type="entry name" value="ANAPC5"/>
    <property type="match status" value="1"/>
</dbReference>
<proteinExistence type="inferred from homology"/>
<keyword evidence="10" id="KW-0732">Signal</keyword>
<evidence type="ECO:0000256" key="10">
    <source>
        <dbReference type="SAM" id="SignalP"/>
    </source>
</evidence>
<dbReference type="GO" id="GO:0070979">
    <property type="term" value="P:protein K11-linked ubiquitination"/>
    <property type="evidence" value="ECO:0007669"/>
    <property type="project" value="TreeGrafter"/>
</dbReference>
<dbReference type="SUPFAM" id="SSF48452">
    <property type="entry name" value="TPR-like"/>
    <property type="match status" value="1"/>
</dbReference>
<keyword evidence="4" id="KW-0498">Mitosis</keyword>
<comment type="function">
    <text evidence="8">Component of the anaphase promoting complex/cyclosome (APC/C), a cell cycle-regulated E3 ubiquitin ligase that controls progression through mitosis and the G1 phase of the cell cycle. The APC/C complex acts by mediating ubiquitination and subsequent degradation of target proteins: it mainly mediates the formation of 'Lys-11'-linked polyubiquitin chains and, to a lower extent, the formation of 'Lys-48'- and 'Lys-63'-linked polyubiquitin chains. The APC/C complex catalyzes assembly of branched 'Lys-11'-/'Lys-48'-linked branched ubiquitin chains on target proteins.</text>
</comment>
<dbReference type="GO" id="GO:0005680">
    <property type="term" value="C:anaphase-promoting complex"/>
    <property type="evidence" value="ECO:0007669"/>
    <property type="project" value="InterPro"/>
</dbReference>
<feature type="region of interest" description="Disordered" evidence="9">
    <location>
        <begin position="278"/>
        <end position="307"/>
    </location>
</feature>
<feature type="chain" id="PRO_5042251274" description="Anaphase-promoting complex subunit 5" evidence="10">
    <location>
        <begin position="24"/>
        <end position="870"/>
    </location>
</feature>
<name>A0AAD3D8C0_9STRA</name>
<feature type="signal peptide" evidence="10">
    <location>
        <begin position="1"/>
        <end position="23"/>
    </location>
</feature>
<feature type="compositionally biased region" description="Low complexity" evidence="9">
    <location>
        <begin position="279"/>
        <end position="301"/>
    </location>
</feature>
<dbReference type="Proteomes" id="UP001054902">
    <property type="component" value="Unassembled WGS sequence"/>
</dbReference>
<reference evidence="12 13" key="1">
    <citation type="journal article" date="2021" name="Sci. Rep.">
        <title>The genome of the diatom Chaetoceros tenuissimus carries an ancient integrated fragment of an extant virus.</title>
        <authorList>
            <person name="Hongo Y."/>
            <person name="Kimura K."/>
            <person name="Takaki Y."/>
            <person name="Yoshida Y."/>
            <person name="Baba S."/>
            <person name="Kobayashi G."/>
            <person name="Nagasaki K."/>
            <person name="Hano T."/>
            <person name="Tomaru Y."/>
        </authorList>
    </citation>
    <scope>NUCLEOTIDE SEQUENCE [LARGE SCALE GENOMIC DNA]</scope>
    <source>
        <strain evidence="12 13">NIES-3715</strain>
    </source>
</reference>
<gene>
    <name evidence="12" type="ORF">CTEN210_15763</name>
</gene>
<keyword evidence="5" id="KW-0833">Ubl conjugation pathway</keyword>
<dbReference type="InterPro" id="IPR037679">
    <property type="entry name" value="Apc5"/>
</dbReference>
<dbReference type="InterPro" id="IPR011990">
    <property type="entry name" value="TPR-like_helical_dom_sf"/>
</dbReference>
<dbReference type="GO" id="GO:0051301">
    <property type="term" value="P:cell division"/>
    <property type="evidence" value="ECO:0007669"/>
    <property type="project" value="UniProtKB-KW"/>
</dbReference>
<evidence type="ECO:0000313" key="12">
    <source>
        <dbReference type="EMBL" id="GFH59287.1"/>
    </source>
</evidence>
<evidence type="ECO:0000256" key="9">
    <source>
        <dbReference type="SAM" id="MobiDB-lite"/>
    </source>
</evidence>
<evidence type="ECO:0000256" key="8">
    <source>
        <dbReference type="ARBA" id="ARBA00045696"/>
    </source>
</evidence>
<evidence type="ECO:0000256" key="7">
    <source>
        <dbReference type="ARBA" id="ARBA00031069"/>
    </source>
</evidence>
<accession>A0AAD3D8C0</accession>
<organism evidence="12 13">
    <name type="scientific">Chaetoceros tenuissimus</name>
    <dbReference type="NCBI Taxonomy" id="426638"/>
    <lineage>
        <taxon>Eukaryota</taxon>
        <taxon>Sar</taxon>
        <taxon>Stramenopiles</taxon>
        <taxon>Ochrophyta</taxon>
        <taxon>Bacillariophyta</taxon>
        <taxon>Coscinodiscophyceae</taxon>
        <taxon>Chaetocerotophycidae</taxon>
        <taxon>Chaetocerotales</taxon>
        <taxon>Chaetocerotaceae</taxon>
        <taxon>Chaetoceros</taxon>
    </lineage>
</organism>
<dbReference type="InterPro" id="IPR026000">
    <property type="entry name" value="Apc5_dom"/>
</dbReference>
<evidence type="ECO:0000256" key="5">
    <source>
        <dbReference type="ARBA" id="ARBA00022786"/>
    </source>
</evidence>
<sequence length="870" mass="95632">MASRPTPVSIGICTLIALYSVPSSQIYTCSKDEGIGDHLSLVIKQLIFNDGTVDAVTGDSNDVGGINNAIETMSLSKLLCIVAGGDFKFKKSAAFLLQDLQHSVSSIDALMDLFSALNDQVGKRVIDGESAHGIYVRKRCLGFERLGFDSVGRFWESCVDFVDNAENWDSASNISSFASDNEQQSSSNWPLDSNQISKVMLNQCRQLDEEIDSYNFQELESQLQDVLRENPELTLVHFLRFLNCANNGEVVGALEHFHRYFDYAMIEDRRQRLAMPVLPEEGNGDNNTNNNNPNSNQSGTDGASDGRNKRKANVVAYVSVVLAALFHKLGFHEMSKIASQEAIKVAQQSGDDACLAYALGWLNATTASMDSAAREQIKALERAAARGGRLNISSLVSGNALLQANRQLSSEVTTNHSDPLENDNMTAAFDPSETWDSLANASSSRSNVVNTIGGTVYSNDIPTSLPNIYRDGGTSQVFAKQKLIGSNLWHSIGRSKMASATSKVALHCYDMQLSSEDEANFASEICSSVLFGTGILETTLNDDDIALSDDDMCARLESLKKKRGEPKKTRKSKCPNLYSKAIDKIKRAQAKSAKANSIHWNRAVLEICIESSIRSNSLHEAEGFVNLLNSLSLARDGPKATVRAMGLCCLLLHKKEKFHEAEGLIISSILPLCEKHCLHYLKCHFLLNLAFMKIETSKDDPTIALPSLLDCLSFSEEHSIDSIHASALSLLAKVFLEMGDFKKARSIIKAALPVLLEHGHILYQGQAWLTLAKCTLSELKDLETNEDDDLKLSLRKHAFSDLQKATSLIEQINDVNLLQEIYYLTAHTCSSIPGQRGSRDAASKAFLDLQKKKNDTLIPTVYDLLDAIRC</sequence>
<evidence type="ECO:0000259" key="11">
    <source>
        <dbReference type="Pfam" id="PF12862"/>
    </source>
</evidence>
<dbReference type="EMBL" id="BLLK01000062">
    <property type="protein sequence ID" value="GFH59287.1"/>
    <property type="molecule type" value="Genomic_DNA"/>
</dbReference>
<comment type="caution">
    <text evidence="12">The sequence shown here is derived from an EMBL/GenBank/DDBJ whole genome shotgun (WGS) entry which is preliminary data.</text>
</comment>
<evidence type="ECO:0000256" key="6">
    <source>
        <dbReference type="ARBA" id="ARBA00023306"/>
    </source>
</evidence>
<dbReference type="PANTHER" id="PTHR12830:SF9">
    <property type="entry name" value="ANAPHASE-PROMOTING COMPLEX SUBUNIT 5"/>
    <property type="match status" value="1"/>
</dbReference>
<keyword evidence="13" id="KW-1185">Reference proteome</keyword>
<dbReference type="GO" id="GO:0045842">
    <property type="term" value="P:positive regulation of mitotic metaphase/anaphase transition"/>
    <property type="evidence" value="ECO:0007669"/>
    <property type="project" value="TreeGrafter"/>
</dbReference>
<evidence type="ECO:0000313" key="13">
    <source>
        <dbReference type="Proteomes" id="UP001054902"/>
    </source>
</evidence>
<evidence type="ECO:0000256" key="4">
    <source>
        <dbReference type="ARBA" id="ARBA00022776"/>
    </source>
</evidence>
<protein>
    <recommendedName>
        <fullName evidence="2">Anaphase-promoting complex subunit 5</fullName>
    </recommendedName>
    <alternativeName>
        <fullName evidence="7">Cyclosome subunit 5</fullName>
    </alternativeName>
</protein>
<dbReference type="PANTHER" id="PTHR12830">
    <property type="entry name" value="ANAPHASE-PROMOTING COMPLEX SUBUNIT 5"/>
    <property type="match status" value="1"/>
</dbReference>
<evidence type="ECO:0000256" key="2">
    <source>
        <dbReference type="ARBA" id="ARBA00016066"/>
    </source>
</evidence>
<feature type="domain" description="Anaphase-promoting complex subunit 5" evidence="11">
    <location>
        <begin position="237"/>
        <end position="363"/>
    </location>
</feature>